<reference evidence="1 2" key="1">
    <citation type="submission" date="2016-10" db="EMBL/GenBank/DDBJ databases">
        <authorList>
            <person name="de Groot N.N."/>
        </authorList>
    </citation>
    <scope>NUCLEOTIDE SEQUENCE [LARGE SCALE GENOMIC DNA]</scope>
    <source>
        <strain evidence="1 2">DSM 12992</strain>
    </source>
</reference>
<dbReference type="SUPFAM" id="SSF53448">
    <property type="entry name" value="Nucleotide-diphospho-sugar transferases"/>
    <property type="match status" value="1"/>
</dbReference>
<dbReference type="CDD" id="cd02518">
    <property type="entry name" value="GT2_SpsF"/>
    <property type="match status" value="1"/>
</dbReference>
<dbReference type="RefSeq" id="WP_090094063.1">
    <property type="nucleotide sequence ID" value="NZ_FOMG01000034.1"/>
</dbReference>
<dbReference type="PANTHER" id="PTHR42866:SF1">
    <property type="entry name" value="SPORE COAT POLYSACCHARIDE BIOSYNTHESIS PROTEIN SPSF"/>
    <property type="match status" value="1"/>
</dbReference>
<dbReference type="OrthoDB" id="9815559at2"/>
<dbReference type="InterPro" id="IPR003329">
    <property type="entry name" value="Cytidylyl_trans"/>
</dbReference>
<dbReference type="GO" id="GO:0005829">
    <property type="term" value="C:cytosol"/>
    <property type="evidence" value="ECO:0007669"/>
    <property type="project" value="TreeGrafter"/>
</dbReference>
<dbReference type="AlphaFoldDB" id="A0A1I1RJE8"/>
<dbReference type="Gene3D" id="3.90.550.10">
    <property type="entry name" value="Spore Coat Polysaccharide Biosynthesis Protein SpsA, Chain A"/>
    <property type="match status" value="1"/>
</dbReference>
<name>A0A1I1RJE8_9CLOT</name>
<gene>
    <name evidence="1" type="ORF">SAMN05421842_13417</name>
</gene>
<proteinExistence type="predicted"/>
<accession>A0A1I1RJE8</accession>
<keyword evidence="2" id="KW-1185">Reference proteome</keyword>
<protein>
    <submittedName>
        <fullName evidence="1">Spore coat polysaccharide biosynthesis protein SpsF</fullName>
    </submittedName>
</protein>
<organism evidence="1 2">
    <name type="scientific">Clostridium uliginosum</name>
    <dbReference type="NCBI Taxonomy" id="119641"/>
    <lineage>
        <taxon>Bacteria</taxon>
        <taxon>Bacillati</taxon>
        <taxon>Bacillota</taxon>
        <taxon>Clostridia</taxon>
        <taxon>Eubacteriales</taxon>
        <taxon>Clostridiaceae</taxon>
        <taxon>Clostridium</taxon>
    </lineage>
</organism>
<dbReference type="PANTHER" id="PTHR42866">
    <property type="entry name" value="3-DEOXY-MANNO-OCTULOSONATE CYTIDYLYLTRANSFERASE"/>
    <property type="match status" value="1"/>
</dbReference>
<sequence length="245" mass="28752">MHTIAIIQARMGSSRLAGKAMKNLCGKTILAHCIERVRQAQYINNIIVATTLNEEDSIIEQEALRCGVKVFRGSENDVLSRYYYAAQKYKADTVIRITSDCPLIDPKILDEVILFYLNNKYDIVTNAPNEEKERTYPRGLDISIFSFEQLKNAFINATEKYQREHVTPYLYENLENKCYYKSKIDYSKYRLTLDTKEDWNLISEIYMNLYKGKHDFYLDDILNLFKSNPKLEKINFNIGQKDFKK</sequence>
<evidence type="ECO:0000313" key="2">
    <source>
        <dbReference type="Proteomes" id="UP000199263"/>
    </source>
</evidence>
<dbReference type="STRING" id="119641.SAMN05421842_13417"/>
<evidence type="ECO:0000313" key="1">
    <source>
        <dbReference type="EMBL" id="SFD34177.1"/>
    </source>
</evidence>
<dbReference type="InterPro" id="IPR029044">
    <property type="entry name" value="Nucleotide-diphossugar_trans"/>
</dbReference>
<dbReference type="Proteomes" id="UP000199263">
    <property type="component" value="Unassembled WGS sequence"/>
</dbReference>
<dbReference type="Pfam" id="PF02348">
    <property type="entry name" value="CTP_transf_3"/>
    <property type="match status" value="1"/>
</dbReference>
<dbReference type="EMBL" id="FOMG01000034">
    <property type="protein sequence ID" value="SFD34177.1"/>
    <property type="molecule type" value="Genomic_DNA"/>
</dbReference>